<feature type="transmembrane region" description="Helical" evidence="1">
    <location>
        <begin position="58"/>
        <end position="80"/>
    </location>
</feature>
<dbReference type="Proteomes" id="UP000779507">
    <property type="component" value="Unassembled WGS sequence"/>
</dbReference>
<feature type="transmembrane region" description="Helical" evidence="1">
    <location>
        <begin position="92"/>
        <end position="110"/>
    </location>
</feature>
<feature type="transmembrane region" description="Helical" evidence="1">
    <location>
        <begin position="29"/>
        <end position="46"/>
    </location>
</feature>
<comment type="caution">
    <text evidence="3">The sequence shown here is derived from an EMBL/GenBank/DDBJ whole genome shotgun (WGS) entry which is preliminary data.</text>
</comment>
<evidence type="ECO:0000256" key="1">
    <source>
        <dbReference type="SAM" id="Phobius"/>
    </source>
</evidence>
<feature type="transmembrane region" description="Helical" evidence="1">
    <location>
        <begin position="130"/>
        <end position="154"/>
    </location>
</feature>
<reference evidence="3 4" key="1">
    <citation type="submission" date="2020-05" db="EMBL/GenBank/DDBJ databases">
        <title>Genomic Encyclopedia of Type Strains, Phase IV (KMG-V): Genome sequencing to study the core and pangenomes of soil and plant-associated prokaryotes.</title>
        <authorList>
            <person name="Whitman W."/>
        </authorList>
    </citation>
    <scope>NUCLEOTIDE SEQUENCE [LARGE SCALE GENOMIC DNA]</scope>
    <source>
        <strain evidence="3 4">9A</strain>
    </source>
</reference>
<dbReference type="PANTHER" id="PTHR34220">
    <property type="entry name" value="SENSOR HISTIDINE KINASE YPDA"/>
    <property type="match status" value="1"/>
</dbReference>
<dbReference type="PANTHER" id="PTHR34220:SF7">
    <property type="entry name" value="SENSOR HISTIDINE KINASE YPDA"/>
    <property type="match status" value="1"/>
</dbReference>
<proteinExistence type="predicted"/>
<protein>
    <recommendedName>
        <fullName evidence="2">Signal transduction histidine kinase internal region domain-containing protein</fullName>
    </recommendedName>
</protein>
<sequence length="356" mass="40139">MRQAVPIASSAPSWLPAALRGPSWSLREVWVRWASIIGLTTFFVVAQADWHGLPRWQVWSMLLLRIATSWNGNALLFFYLRRRLPGYENTMRRVLLAVGLSVAFTVLTNFPLTWLTRSTLEPGLAFWPAYWKSLLGCLRFVVLATSLYESVYFFHQWRHTARQAAGFARESAVARFEALKQQVDPHFLFNSLNSLAGLVGDNEPAQEFLGSLASVYRYVLLSKDHATVPLSQEMDFVADYLNLTAVRFGAAVQVVIHLAPEALRQHVPPLVVQLLVENALKHNAISEKSPLRITIRAAGDVLRVCNSRHHKTVLAQTSRQGLQNIVARYQFITDRPVGIDPRETEFEVCLPLLPAA</sequence>
<dbReference type="Pfam" id="PF06580">
    <property type="entry name" value="His_kinase"/>
    <property type="match status" value="1"/>
</dbReference>
<dbReference type="RefSeq" id="WP_173811914.1">
    <property type="nucleotide sequence ID" value="NZ_JABSNP010000026.1"/>
</dbReference>
<keyword evidence="1" id="KW-0472">Membrane</keyword>
<dbReference type="InterPro" id="IPR050640">
    <property type="entry name" value="Bact_2-comp_sensor_kinase"/>
</dbReference>
<keyword evidence="1" id="KW-1133">Transmembrane helix</keyword>
<evidence type="ECO:0000259" key="2">
    <source>
        <dbReference type="Pfam" id="PF06580"/>
    </source>
</evidence>
<dbReference type="InterPro" id="IPR010559">
    <property type="entry name" value="Sig_transdc_His_kin_internal"/>
</dbReference>
<keyword evidence="1" id="KW-0812">Transmembrane</keyword>
<evidence type="ECO:0000313" key="4">
    <source>
        <dbReference type="Proteomes" id="UP000779507"/>
    </source>
</evidence>
<keyword evidence="4" id="KW-1185">Reference proteome</keyword>
<organism evidence="3 4">
    <name type="scientific">Hymenobacter caeli</name>
    <dbReference type="NCBI Taxonomy" id="2735894"/>
    <lineage>
        <taxon>Bacteria</taxon>
        <taxon>Pseudomonadati</taxon>
        <taxon>Bacteroidota</taxon>
        <taxon>Cytophagia</taxon>
        <taxon>Cytophagales</taxon>
        <taxon>Hymenobacteraceae</taxon>
        <taxon>Hymenobacter</taxon>
    </lineage>
</organism>
<dbReference type="EMBL" id="JABSNP010000026">
    <property type="protein sequence ID" value="NRT21156.1"/>
    <property type="molecule type" value="Genomic_DNA"/>
</dbReference>
<evidence type="ECO:0000313" key="3">
    <source>
        <dbReference type="EMBL" id="NRT21156.1"/>
    </source>
</evidence>
<gene>
    <name evidence="3" type="ORF">HNP98_004001</name>
</gene>
<name>A0ABX2FXH9_9BACT</name>
<accession>A0ABX2FXH9</accession>
<feature type="domain" description="Signal transduction histidine kinase internal region" evidence="2">
    <location>
        <begin position="174"/>
        <end position="250"/>
    </location>
</feature>